<dbReference type="EMBL" id="JAJA02000001">
    <property type="protein sequence ID" value="KWS03009.1"/>
    <property type="molecule type" value="Genomic_DNA"/>
</dbReference>
<feature type="region of interest" description="Disordered" evidence="5">
    <location>
        <begin position="1"/>
        <end position="34"/>
    </location>
</feature>
<evidence type="ECO:0000256" key="3">
    <source>
        <dbReference type="ARBA" id="ARBA00022598"/>
    </source>
</evidence>
<feature type="region of interest" description="Disordered" evidence="5">
    <location>
        <begin position="185"/>
        <end position="220"/>
    </location>
</feature>
<dbReference type="EC" id="6.5.1.1" evidence="2"/>
<dbReference type="PANTHER" id="PTHR45674">
    <property type="entry name" value="DNA LIGASE 1/3 FAMILY MEMBER"/>
    <property type="match status" value="1"/>
</dbReference>
<keyword evidence="8" id="KW-1185">Reference proteome</keyword>
<gene>
    <name evidence="7" type="ORF">AZ78_0555</name>
</gene>
<dbReference type="Gene3D" id="2.40.50.140">
    <property type="entry name" value="Nucleic acid-binding proteins"/>
    <property type="match status" value="1"/>
</dbReference>
<dbReference type="Pfam" id="PF04679">
    <property type="entry name" value="DNA_ligase_A_C"/>
    <property type="match status" value="1"/>
</dbReference>
<dbReference type="Pfam" id="PF01068">
    <property type="entry name" value="DNA_ligase_A_M"/>
    <property type="match status" value="1"/>
</dbReference>
<proteinExistence type="inferred from homology"/>
<evidence type="ECO:0000256" key="1">
    <source>
        <dbReference type="ARBA" id="ARBA00007572"/>
    </source>
</evidence>
<dbReference type="AlphaFoldDB" id="A0A108U5N4"/>
<protein>
    <recommendedName>
        <fullName evidence="2">DNA ligase (ATP)</fullName>
        <ecNumber evidence="2">6.5.1.1</ecNumber>
    </recommendedName>
</protein>
<dbReference type="SUPFAM" id="SSF56091">
    <property type="entry name" value="DNA ligase/mRNA capping enzyme, catalytic domain"/>
    <property type="match status" value="1"/>
</dbReference>
<dbReference type="GO" id="GO:0006281">
    <property type="term" value="P:DNA repair"/>
    <property type="evidence" value="ECO:0007669"/>
    <property type="project" value="InterPro"/>
</dbReference>
<dbReference type="SUPFAM" id="SSF50249">
    <property type="entry name" value="Nucleic acid-binding proteins"/>
    <property type="match status" value="1"/>
</dbReference>
<dbReference type="PROSITE" id="PS50160">
    <property type="entry name" value="DNA_LIGASE_A3"/>
    <property type="match status" value="1"/>
</dbReference>
<dbReference type="PANTHER" id="PTHR45674:SF4">
    <property type="entry name" value="DNA LIGASE 1"/>
    <property type="match status" value="1"/>
</dbReference>
<evidence type="ECO:0000256" key="5">
    <source>
        <dbReference type="SAM" id="MobiDB-lite"/>
    </source>
</evidence>
<dbReference type="GO" id="GO:0006310">
    <property type="term" value="P:DNA recombination"/>
    <property type="evidence" value="ECO:0007669"/>
    <property type="project" value="InterPro"/>
</dbReference>
<dbReference type="NCBIfam" id="TIGR02779">
    <property type="entry name" value="NHEJ_ligase_lig"/>
    <property type="match status" value="1"/>
</dbReference>
<dbReference type="Proteomes" id="UP000023435">
    <property type="component" value="Unassembled WGS sequence"/>
</dbReference>
<organism evidence="7 8">
    <name type="scientific">Lysobacter capsici AZ78</name>
    <dbReference type="NCBI Taxonomy" id="1444315"/>
    <lineage>
        <taxon>Bacteria</taxon>
        <taxon>Pseudomonadati</taxon>
        <taxon>Pseudomonadota</taxon>
        <taxon>Gammaproteobacteria</taxon>
        <taxon>Lysobacterales</taxon>
        <taxon>Lysobacteraceae</taxon>
        <taxon>Lysobacter</taxon>
    </lineage>
</organism>
<feature type="region of interest" description="Disordered" evidence="5">
    <location>
        <begin position="564"/>
        <end position="657"/>
    </location>
</feature>
<dbReference type="InterPro" id="IPR014144">
    <property type="entry name" value="LigD_PE_domain"/>
</dbReference>
<evidence type="ECO:0000256" key="4">
    <source>
        <dbReference type="ARBA" id="ARBA00034003"/>
    </source>
</evidence>
<dbReference type="GO" id="GO:0003910">
    <property type="term" value="F:DNA ligase (ATP) activity"/>
    <property type="evidence" value="ECO:0007669"/>
    <property type="project" value="UniProtKB-EC"/>
</dbReference>
<dbReference type="GO" id="GO:0005524">
    <property type="term" value="F:ATP binding"/>
    <property type="evidence" value="ECO:0007669"/>
    <property type="project" value="InterPro"/>
</dbReference>
<dbReference type="CDD" id="cd07971">
    <property type="entry name" value="OBF_DNA_ligase_LigD"/>
    <property type="match status" value="1"/>
</dbReference>
<evidence type="ECO:0000256" key="2">
    <source>
        <dbReference type="ARBA" id="ARBA00012727"/>
    </source>
</evidence>
<dbReference type="Gene3D" id="3.30.470.30">
    <property type="entry name" value="DNA ligase/mRNA capping enzyme"/>
    <property type="match status" value="1"/>
</dbReference>
<dbReference type="InterPro" id="IPR050191">
    <property type="entry name" value="ATP-dep_DNA_ligase"/>
</dbReference>
<comment type="catalytic activity">
    <reaction evidence="4">
        <text>ATP + (deoxyribonucleotide)n-3'-hydroxyl + 5'-phospho-(deoxyribonucleotide)m = (deoxyribonucleotide)n+m + AMP + diphosphate.</text>
        <dbReference type="EC" id="6.5.1.1"/>
    </reaction>
</comment>
<keyword evidence="3 7" id="KW-0436">Ligase</keyword>
<evidence type="ECO:0000259" key="6">
    <source>
        <dbReference type="PROSITE" id="PS50160"/>
    </source>
</evidence>
<sequence length="657" mass="71746">MSLRDYVRKRRLDATPEPGVERADAKSGAKSRRSRAQPIFVVQLHHARARHYDFRLEADGVLKSWAVPKGPSLRAGERRLAVEVEDHPLDYAGFEGDIPQGHYGAGHVDIFDRGTWHSDGDALEQIAAGKLDFELDGERLRGRFTLVRTKPSGRQRQWLLIKRSDEYVQDSDADAMVEAMGAGVDASTGSARSRGGARATTKTSKQAAKRSAMKVAAKPVDKSLQTARAAKAKPASKSSVAKASAASTDWRKQALALLGAEVAAMPKQIELQLATLREHPPAGDDWLHEIKWDGYRLIAYRQRATRLQSRNRLDWTGRFPALAEAVDALPLRSAILDGELIAQDRAGHSDFGELQRRLEAGQVDALRYVVFDLLYLDGIDLRGAAQSARRDLLREVLAAGEASPLAFSEHVQGPADQVLAASAKAGLEGIISKRADAPYRAGRSQAWIKLKHKADEEFIVVGYTPPKNSRQGFGSLLLARPEQGGLVYVGRVGSGFNDDTLRSLTRRLRGLHTEQASVELPEHVPFSRRSVHWVEPQLVIDVHSRGRGKEGLIRQASFARLREDKSAADLGAASAGEGKGRGSAGGHPPLPMAAPSRAQNPPRNCPRSHEQRPPPRSRACPNNASPIPNASCFRMRRSARARSPTTIARSSAGCCRN</sequence>
<dbReference type="InterPro" id="IPR012309">
    <property type="entry name" value="DNA_ligase_ATP-dep_C"/>
</dbReference>
<dbReference type="Gene3D" id="3.30.1490.70">
    <property type="match status" value="1"/>
</dbReference>
<comment type="caution">
    <text evidence="7">The sequence shown here is derived from an EMBL/GenBank/DDBJ whole genome shotgun (WGS) entry which is preliminary data.</text>
</comment>
<dbReference type="OrthoDB" id="9802472at2"/>
<comment type="similarity">
    <text evidence="1">Belongs to the ATP-dependent DNA ligase family.</text>
</comment>
<evidence type="ECO:0000313" key="8">
    <source>
        <dbReference type="Proteomes" id="UP000023435"/>
    </source>
</evidence>
<feature type="domain" description="ATP-dependent DNA ligase family profile" evidence="6">
    <location>
        <begin position="368"/>
        <end position="451"/>
    </location>
</feature>
<dbReference type="NCBIfam" id="TIGR02777">
    <property type="entry name" value="LigD_PE_dom"/>
    <property type="match status" value="1"/>
</dbReference>
<dbReference type="CDD" id="cd07906">
    <property type="entry name" value="Adenylation_DNA_ligase_LigD_LigC"/>
    <property type="match status" value="1"/>
</dbReference>
<dbReference type="InterPro" id="IPR014146">
    <property type="entry name" value="LigD_ligase_dom"/>
</dbReference>
<evidence type="ECO:0000313" key="7">
    <source>
        <dbReference type="EMBL" id="KWS03009.1"/>
    </source>
</evidence>
<name>A0A108U5N4_9GAMM</name>
<dbReference type="InterPro" id="IPR012340">
    <property type="entry name" value="NA-bd_OB-fold"/>
</dbReference>
<dbReference type="InterPro" id="IPR012310">
    <property type="entry name" value="DNA_ligase_ATP-dep_cent"/>
</dbReference>
<accession>A0A108U5N4</accession>
<dbReference type="RefSeq" id="WP_082723408.1">
    <property type="nucleotide sequence ID" value="NZ_JAJA02000001.1"/>
</dbReference>
<dbReference type="Pfam" id="PF13298">
    <property type="entry name" value="LigD_N"/>
    <property type="match status" value="1"/>
</dbReference>
<reference evidence="7 8" key="1">
    <citation type="journal article" date="2014" name="Genome Announc.">
        <title>Draft Genome Sequence of Lysobacter capsici AZ78, a Bacterium Antagonistic to Plant-Pathogenic Oomycetes.</title>
        <authorList>
            <person name="Puopolo G."/>
            <person name="Sonego P."/>
            <person name="Engelen K."/>
            <person name="Pertot I."/>
        </authorList>
    </citation>
    <scope>NUCLEOTIDE SEQUENCE [LARGE SCALE GENOMIC DNA]</scope>
    <source>
        <strain evidence="7 8">AZ78</strain>
    </source>
</reference>